<dbReference type="InterPro" id="IPR029063">
    <property type="entry name" value="SAM-dependent_MTases_sf"/>
</dbReference>
<comment type="catalytic activity">
    <reaction evidence="5">
        <text>a 5'-end (N(2),N(7)-dimethyl 5'-triphosphoguanosine)-ribonucleoside in snRNA + S-adenosyl-L-methionine = a 5'-end (N(2),N(2),N(7)-trimethyl 5'-triphosphoguanosine)-ribonucleoside in snRNA + S-adenosyl-L-homocysteine + H(+)</text>
        <dbReference type="Rhea" id="RHEA:78479"/>
        <dbReference type="Rhea" id="RHEA-COMP:19087"/>
        <dbReference type="Rhea" id="RHEA-COMP:19089"/>
        <dbReference type="ChEBI" id="CHEBI:15378"/>
        <dbReference type="ChEBI" id="CHEBI:57856"/>
        <dbReference type="ChEBI" id="CHEBI:59789"/>
        <dbReference type="ChEBI" id="CHEBI:167623"/>
        <dbReference type="ChEBI" id="CHEBI:172880"/>
    </reaction>
    <physiologicalReaction direction="left-to-right" evidence="5">
        <dbReference type="Rhea" id="RHEA:78480"/>
    </physiologicalReaction>
</comment>
<proteinExistence type="inferred from homology"/>
<organism evidence="9 10">
    <name type="scientific">Triparma laevis f. longispina</name>
    <dbReference type="NCBI Taxonomy" id="1714387"/>
    <lineage>
        <taxon>Eukaryota</taxon>
        <taxon>Sar</taxon>
        <taxon>Stramenopiles</taxon>
        <taxon>Ochrophyta</taxon>
        <taxon>Bolidophyceae</taxon>
        <taxon>Parmales</taxon>
        <taxon>Triparmaceae</taxon>
        <taxon>Triparma</taxon>
    </lineage>
</organism>
<dbReference type="Pfam" id="PF09445">
    <property type="entry name" value="Methyltransf_15"/>
    <property type="match status" value="1"/>
</dbReference>
<evidence type="ECO:0000313" key="10">
    <source>
        <dbReference type="Proteomes" id="UP001165122"/>
    </source>
</evidence>
<dbReference type="GO" id="GO:0036261">
    <property type="term" value="P:7-methylguanosine cap hypermethylation"/>
    <property type="evidence" value="ECO:0007669"/>
    <property type="project" value="InterPro"/>
</dbReference>
<keyword evidence="10" id="KW-1185">Reference proteome</keyword>
<evidence type="ECO:0000256" key="4">
    <source>
        <dbReference type="ARBA" id="ARBA00048740"/>
    </source>
</evidence>
<dbReference type="GO" id="GO:0008168">
    <property type="term" value="F:methyltransferase activity"/>
    <property type="evidence" value="ECO:0007669"/>
    <property type="project" value="InterPro"/>
</dbReference>
<dbReference type="InterPro" id="IPR019012">
    <property type="entry name" value="RNA_cap_Gua-N2-MeTrfase"/>
</dbReference>
<evidence type="ECO:0000256" key="7">
    <source>
        <dbReference type="ARBA" id="ARBA00049790"/>
    </source>
</evidence>
<evidence type="ECO:0000256" key="5">
    <source>
        <dbReference type="ARBA" id="ARBA00048763"/>
    </source>
</evidence>
<protein>
    <recommendedName>
        <fullName evidence="1">Trimethylguanosine synthase</fullName>
    </recommendedName>
    <alternativeName>
        <fullName evidence="7">Cap-specific guanine-N(2) methyltransferase</fullName>
    </alternativeName>
</protein>
<reference evidence="10" key="1">
    <citation type="journal article" date="2023" name="Commun. Biol.">
        <title>Genome analysis of Parmales, the sister group of diatoms, reveals the evolutionary specialization of diatoms from phago-mixotrophs to photoautotrophs.</title>
        <authorList>
            <person name="Ban H."/>
            <person name="Sato S."/>
            <person name="Yoshikawa S."/>
            <person name="Yamada K."/>
            <person name="Nakamura Y."/>
            <person name="Ichinomiya M."/>
            <person name="Sato N."/>
            <person name="Blanc-Mathieu R."/>
            <person name="Endo H."/>
            <person name="Kuwata A."/>
            <person name="Ogata H."/>
        </authorList>
    </citation>
    <scope>NUCLEOTIDE SEQUENCE [LARGE SCALE GENOMIC DNA]</scope>
    <source>
        <strain evidence="10">NIES 3700</strain>
    </source>
</reference>
<evidence type="ECO:0000256" key="8">
    <source>
        <dbReference type="SAM" id="MobiDB-lite"/>
    </source>
</evidence>
<evidence type="ECO:0000256" key="2">
    <source>
        <dbReference type="ARBA" id="ARBA00025783"/>
    </source>
</evidence>
<dbReference type="AlphaFoldDB" id="A0A9W7FQH0"/>
<comment type="similarity">
    <text evidence="2">Belongs to the methyltransferase superfamily. Trimethylguanosine synthase family.</text>
</comment>
<evidence type="ECO:0000256" key="3">
    <source>
        <dbReference type="ARBA" id="ARBA00047418"/>
    </source>
</evidence>
<sequence length="422" mass="46369">MYSSQSPSSVSTNSSMPPSRDPTALLNLLKSHLKLDGGVTFATTLGEYVDLKLGLSSRKTKLLNFLEDHNSTFSTSRTNPHIVSILEVDGSGEDVFPPTIVHKPGLEKASKLLLEKILLILESDHRRRLRRASTSNRPPNHVPTLMGKSLVKKLGFELHHFLHFSSFYTSDITAVEIFTPSWFAASVPFVAELLSSSSTDLERLFEVSDGPSVSLVDSYTVRDAPPSNVPEMKVGVHLKADSEGAFSVTNAKAAVAMCSLLHKSHTLRSVNSTCIDLTAGIGGLSFKATKLFSTVHAYELNVDRFNLLKENAEGKGFRTPEFELFNEDSLASVVNKPILRGELPCAIFDPPWGGLNRSKSDPILFNGLDIYEVINMLNGKVKTLGIKLPRDYEFDKNVVEKVEVEVLVSKVVGRQLFVVLAL</sequence>
<accession>A0A9W7FQH0</accession>
<name>A0A9W7FQH0_9STRA</name>
<comment type="catalytic activity">
    <reaction evidence="6">
        <text>a 5'-end (N(7)-methyl 5'-triphosphoguanosine)-ribonucleoside in snRNA + S-adenosyl-L-methionine = a 5'-end (N(2),N(7)-dimethyl 5'-triphosphoguanosine)-ribonucleoside in snRNA + S-adenosyl-L-homocysteine + H(+)</text>
        <dbReference type="Rhea" id="RHEA:78471"/>
        <dbReference type="Rhea" id="RHEA-COMP:19085"/>
        <dbReference type="Rhea" id="RHEA-COMP:19087"/>
        <dbReference type="ChEBI" id="CHEBI:15378"/>
        <dbReference type="ChEBI" id="CHEBI:57856"/>
        <dbReference type="ChEBI" id="CHEBI:59789"/>
        <dbReference type="ChEBI" id="CHEBI:156461"/>
        <dbReference type="ChEBI" id="CHEBI:172880"/>
    </reaction>
    <physiologicalReaction direction="left-to-right" evidence="6">
        <dbReference type="Rhea" id="RHEA:78472"/>
    </physiologicalReaction>
</comment>
<dbReference type="EMBL" id="BRXW01000276">
    <property type="protein sequence ID" value="GMI17094.1"/>
    <property type="molecule type" value="Genomic_DNA"/>
</dbReference>
<feature type="region of interest" description="Disordered" evidence="8">
    <location>
        <begin position="1"/>
        <end position="22"/>
    </location>
</feature>
<evidence type="ECO:0000313" key="9">
    <source>
        <dbReference type="EMBL" id="GMI17094.1"/>
    </source>
</evidence>
<evidence type="ECO:0000256" key="6">
    <source>
        <dbReference type="ARBA" id="ARBA00049075"/>
    </source>
</evidence>
<dbReference type="OrthoDB" id="10515453at2759"/>
<dbReference type="SUPFAM" id="SSF53335">
    <property type="entry name" value="S-adenosyl-L-methionine-dependent methyltransferases"/>
    <property type="match status" value="1"/>
</dbReference>
<comment type="catalytic activity">
    <reaction evidence="3">
        <text>a 5'-end (N(2),N(7)-dimethyl 5'-triphosphoguanosine)-ribonucleoside in snoRNA + S-adenosyl-L-methionine = a 5'-end (N(2),N(2),N(7)-trimethyl 5'-triphosphoguanosine)-ribonucleoside in snoRNA + S-adenosyl-L-homocysteine + H(+)</text>
        <dbReference type="Rhea" id="RHEA:78507"/>
        <dbReference type="Rhea" id="RHEA-COMP:19088"/>
        <dbReference type="Rhea" id="RHEA-COMP:19090"/>
        <dbReference type="ChEBI" id="CHEBI:15378"/>
        <dbReference type="ChEBI" id="CHEBI:57856"/>
        <dbReference type="ChEBI" id="CHEBI:59789"/>
        <dbReference type="ChEBI" id="CHEBI:167623"/>
        <dbReference type="ChEBI" id="CHEBI:172880"/>
    </reaction>
    <physiologicalReaction direction="left-to-right" evidence="3">
        <dbReference type="Rhea" id="RHEA:78508"/>
    </physiologicalReaction>
</comment>
<gene>
    <name evidence="9" type="ORF">TrLO_g13499</name>
</gene>
<dbReference type="Gene3D" id="3.40.50.150">
    <property type="entry name" value="Vaccinia Virus protein VP39"/>
    <property type="match status" value="1"/>
</dbReference>
<feature type="compositionally biased region" description="Low complexity" evidence="8">
    <location>
        <begin position="1"/>
        <end position="18"/>
    </location>
</feature>
<evidence type="ECO:0000256" key="1">
    <source>
        <dbReference type="ARBA" id="ARBA00018517"/>
    </source>
</evidence>
<comment type="catalytic activity">
    <reaction evidence="4">
        <text>a 5'-end (N(7)-methyl 5'-triphosphoguanosine)-ribonucleoside in snoRNA + S-adenosyl-L-methionine = a 5'-end (N(2),N(7)-dimethyl 5'-triphosphoguanosine)-ribonucleoside in snoRNA + S-adenosyl-L-homocysteine + H(+)</text>
        <dbReference type="Rhea" id="RHEA:78475"/>
        <dbReference type="Rhea" id="RHEA-COMP:19086"/>
        <dbReference type="Rhea" id="RHEA-COMP:19088"/>
        <dbReference type="ChEBI" id="CHEBI:15378"/>
        <dbReference type="ChEBI" id="CHEBI:57856"/>
        <dbReference type="ChEBI" id="CHEBI:59789"/>
        <dbReference type="ChEBI" id="CHEBI:156461"/>
        <dbReference type="ChEBI" id="CHEBI:172880"/>
    </reaction>
    <physiologicalReaction direction="left-to-right" evidence="4">
        <dbReference type="Rhea" id="RHEA:78476"/>
    </physiologicalReaction>
</comment>
<dbReference type="Proteomes" id="UP001165122">
    <property type="component" value="Unassembled WGS sequence"/>
</dbReference>
<comment type="caution">
    <text evidence="9">The sequence shown here is derived from an EMBL/GenBank/DDBJ whole genome shotgun (WGS) entry which is preliminary data.</text>
</comment>